<dbReference type="GO" id="GO:0005576">
    <property type="term" value="C:extracellular region"/>
    <property type="evidence" value="ECO:0007669"/>
    <property type="project" value="InterPro"/>
</dbReference>
<comment type="caution">
    <text evidence="1">The sequence shown here is derived from an EMBL/GenBank/DDBJ whole genome shotgun (WGS) entry which is preliminary data.</text>
</comment>
<accession>A0A401QCB0</accession>
<dbReference type="OrthoDB" id="9930747at2759"/>
<dbReference type="AlphaFoldDB" id="A0A401QCB0"/>
<feature type="non-terminal residue" evidence="1">
    <location>
        <position position="1"/>
    </location>
</feature>
<name>A0A401QCB0_SCYTO</name>
<gene>
    <name evidence="1" type="ORF">scyTo_0023393</name>
</gene>
<dbReference type="Gene3D" id="2.40.50.40">
    <property type="match status" value="1"/>
</dbReference>
<dbReference type="EMBL" id="BFAA01028919">
    <property type="protein sequence ID" value="GCB83019.1"/>
    <property type="molecule type" value="Genomic_DNA"/>
</dbReference>
<evidence type="ECO:0000313" key="2">
    <source>
        <dbReference type="Proteomes" id="UP000288216"/>
    </source>
</evidence>
<protein>
    <recommendedName>
        <fullName evidence="3">Chemokine interleukin-8-like domain-containing protein</fullName>
    </recommendedName>
</protein>
<reference evidence="1 2" key="1">
    <citation type="journal article" date="2018" name="Nat. Ecol. Evol.">
        <title>Shark genomes provide insights into elasmobranch evolution and the origin of vertebrates.</title>
        <authorList>
            <person name="Hara Y"/>
            <person name="Yamaguchi K"/>
            <person name="Onimaru K"/>
            <person name="Kadota M"/>
            <person name="Koyanagi M"/>
            <person name="Keeley SD"/>
            <person name="Tatsumi K"/>
            <person name="Tanaka K"/>
            <person name="Motone F"/>
            <person name="Kageyama Y"/>
            <person name="Nozu R"/>
            <person name="Adachi N"/>
            <person name="Nishimura O"/>
            <person name="Nakagawa R"/>
            <person name="Tanegashima C"/>
            <person name="Kiyatake I"/>
            <person name="Matsumoto R"/>
            <person name="Murakumo K"/>
            <person name="Nishida K"/>
            <person name="Terakita A"/>
            <person name="Kuratani S"/>
            <person name="Sato K"/>
            <person name="Hyodo S Kuraku.S."/>
        </authorList>
    </citation>
    <scope>NUCLEOTIDE SEQUENCE [LARGE SCALE GENOMIC DNA]</scope>
</reference>
<dbReference type="GO" id="GO:0006955">
    <property type="term" value="P:immune response"/>
    <property type="evidence" value="ECO:0007669"/>
    <property type="project" value="InterPro"/>
</dbReference>
<sequence>FYTVEKGAICSNPVARWVPRKIREINNKMETGST</sequence>
<dbReference type="Proteomes" id="UP000288216">
    <property type="component" value="Unassembled WGS sequence"/>
</dbReference>
<dbReference type="GO" id="GO:0008009">
    <property type="term" value="F:chemokine activity"/>
    <property type="evidence" value="ECO:0007669"/>
    <property type="project" value="InterPro"/>
</dbReference>
<dbReference type="InterPro" id="IPR036048">
    <property type="entry name" value="Interleukin_8-like_sf"/>
</dbReference>
<evidence type="ECO:0008006" key="3">
    <source>
        <dbReference type="Google" id="ProtNLM"/>
    </source>
</evidence>
<evidence type="ECO:0000313" key="1">
    <source>
        <dbReference type="EMBL" id="GCB83019.1"/>
    </source>
</evidence>
<organism evidence="1 2">
    <name type="scientific">Scyliorhinus torazame</name>
    <name type="common">Cloudy catshark</name>
    <name type="synonym">Catulus torazame</name>
    <dbReference type="NCBI Taxonomy" id="75743"/>
    <lineage>
        <taxon>Eukaryota</taxon>
        <taxon>Metazoa</taxon>
        <taxon>Chordata</taxon>
        <taxon>Craniata</taxon>
        <taxon>Vertebrata</taxon>
        <taxon>Chondrichthyes</taxon>
        <taxon>Elasmobranchii</taxon>
        <taxon>Galeomorphii</taxon>
        <taxon>Galeoidea</taxon>
        <taxon>Carcharhiniformes</taxon>
        <taxon>Scyliorhinidae</taxon>
        <taxon>Scyliorhinus</taxon>
    </lineage>
</organism>
<dbReference type="SUPFAM" id="SSF54117">
    <property type="entry name" value="Interleukin 8-like chemokines"/>
    <property type="match status" value="1"/>
</dbReference>
<keyword evidence="2" id="KW-1185">Reference proteome</keyword>
<proteinExistence type="predicted"/>